<dbReference type="AlphaFoldDB" id="A0A931HE64"/>
<dbReference type="PANTHER" id="PTHR40267:SF1">
    <property type="entry name" value="BLR3294 PROTEIN"/>
    <property type="match status" value="1"/>
</dbReference>
<feature type="region of interest" description="Disordered" evidence="1">
    <location>
        <begin position="1"/>
        <end position="29"/>
    </location>
</feature>
<accession>A0A931HE64</accession>
<reference evidence="2" key="1">
    <citation type="submission" date="2020-11" db="EMBL/GenBank/DDBJ databases">
        <title>Novosphingobium aureum sp. nov., a marine bacterium isolated from sediment of a salt flat.</title>
        <authorList>
            <person name="Yoo Y."/>
            <person name="Kim J.-J."/>
        </authorList>
    </citation>
    <scope>NUCLEOTIDE SEQUENCE</scope>
    <source>
        <strain evidence="2">YJ-S2-02</strain>
    </source>
</reference>
<name>A0A931HE64_9SPHN</name>
<protein>
    <recommendedName>
        <fullName evidence="4">Arylmalonate decarboxylase</fullName>
    </recommendedName>
</protein>
<dbReference type="EMBL" id="JADZGI010000003">
    <property type="protein sequence ID" value="MBH0114455.1"/>
    <property type="molecule type" value="Genomic_DNA"/>
</dbReference>
<evidence type="ECO:0000313" key="2">
    <source>
        <dbReference type="EMBL" id="MBH0114455.1"/>
    </source>
</evidence>
<sequence>MADVPARSLEQRPEHRADYGQGGRIGIGTPQANPTVEAEMAIALPRSCALAATRLRSTAATPAARLEAYLEGLGETLESYDSYRPDVFGFACTGSSYLVGHEREEAIVAQASARAGYPVITATHAIDDCLSRIDARRIAVIAPYPEDLIAAGERYWRAHGYEIAALHRIRTAGSDTRGIYALGSSDAADALAGLDLDGLDAVLLSGTGLPTLRLLATWQGPVPLFSSNLCLAARLFEYCNPQVRLDPRRLHIPGLATRCAEAGIA</sequence>
<organism evidence="2 3">
    <name type="scientific">Novosphingobium aureum</name>
    <dbReference type="NCBI Taxonomy" id="2792964"/>
    <lineage>
        <taxon>Bacteria</taxon>
        <taxon>Pseudomonadati</taxon>
        <taxon>Pseudomonadota</taxon>
        <taxon>Alphaproteobacteria</taxon>
        <taxon>Sphingomonadales</taxon>
        <taxon>Sphingomonadaceae</taxon>
        <taxon>Novosphingobium</taxon>
    </lineage>
</organism>
<feature type="compositionally biased region" description="Basic and acidic residues" evidence="1">
    <location>
        <begin position="9"/>
        <end position="18"/>
    </location>
</feature>
<comment type="caution">
    <text evidence="2">The sequence shown here is derived from an EMBL/GenBank/DDBJ whole genome shotgun (WGS) entry which is preliminary data.</text>
</comment>
<dbReference type="PANTHER" id="PTHR40267">
    <property type="entry name" value="BLR3294 PROTEIN"/>
    <property type="match status" value="1"/>
</dbReference>
<dbReference type="InterPro" id="IPR053714">
    <property type="entry name" value="Iso_Racemase_Enz_sf"/>
</dbReference>
<evidence type="ECO:0008006" key="4">
    <source>
        <dbReference type="Google" id="ProtNLM"/>
    </source>
</evidence>
<dbReference type="RefSeq" id="WP_197165858.1">
    <property type="nucleotide sequence ID" value="NZ_JADZGI010000003.1"/>
</dbReference>
<proteinExistence type="predicted"/>
<evidence type="ECO:0000256" key="1">
    <source>
        <dbReference type="SAM" id="MobiDB-lite"/>
    </source>
</evidence>
<dbReference type="InterPro" id="IPR026286">
    <property type="entry name" value="MaiA/AMDase"/>
</dbReference>
<dbReference type="Proteomes" id="UP000617634">
    <property type="component" value="Unassembled WGS sequence"/>
</dbReference>
<dbReference type="Gene3D" id="3.40.50.12500">
    <property type="match status" value="1"/>
</dbReference>
<evidence type="ECO:0000313" key="3">
    <source>
        <dbReference type="Proteomes" id="UP000617634"/>
    </source>
</evidence>
<keyword evidence="3" id="KW-1185">Reference proteome</keyword>
<gene>
    <name evidence="2" type="ORF">I5E68_16030</name>
</gene>
<dbReference type="Pfam" id="PF17645">
    <property type="entry name" value="Amdase"/>
    <property type="match status" value="1"/>
</dbReference>